<reference evidence="3" key="1">
    <citation type="journal article" date="2015" name="MBio">
        <title>Genome-resolved metagenomic analysis reveals roles for candidate phyla and other microbial community members in biogeochemical transformations in oil reservoirs.</title>
        <authorList>
            <person name="Hu P."/>
            <person name="Tom L."/>
            <person name="Singh A."/>
            <person name="Thomas B.C."/>
            <person name="Baker B.J."/>
            <person name="Piceno Y.M."/>
            <person name="Andersen G.L."/>
            <person name="Banfield J.F."/>
        </authorList>
    </citation>
    <scope>NUCLEOTIDE SEQUENCE [LARGE SCALE GENOMIC DNA]</scope>
    <source>
        <strain evidence="3">56_747</strain>
    </source>
</reference>
<feature type="compositionally biased region" description="Polar residues" evidence="1">
    <location>
        <begin position="75"/>
        <end position="84"/>
    </location>
</feature>
<dbReference type="EMBL" id="LGFT01000005">
    <property type="protein sequence ID" value="KUK45268.1"/>
    <property type="molecule type" value="Genomic_DNA"/>
</dbReference>
<name>A0A124G3G7_9EURY</name>
<gene>
    <name evidence="2" type="ORF">XD72_0296</name>
    <name evidence="3" type="ORF">XE07_0667</name>
</gene>
<dbReference type="PATRIC" id="fig|301375.6.peg.1578"/>
<dbReference type="AlphaFoldDB" id="A0A124G3G7"/>
<dbReference type="Proteomes" id="UP000057043">
    <property type="component" value="Unassembled WGS sequence"/>
</dbReference>
<comment type="caution">
    <text evidence="3">The sequence shown here is derived from an EMBL/GenBank/DDBJ whole genome shotgun (WGS) entry which is preliminary data.</text>
</comment>
<accession>A0A124G3G7</accession>
<sequence length="84" mass="9127">MRGTRELRARTFIEALEVEPIDVVPRPRAGEATVHGGEGDYAGNHEGEVAGAVYVDAPSEPPPEGDRIEERADQVTKSSSRTPW</sequence>
<dbReference type="EMBL" id="LGHB01000006">
    <property type="protein sequence ID" value="KUK96895.1"/>
    <property type="molecule type" value="Genomic_DNA"/>
</dbReference>
<evidence type="ECO:0000313" key="4">
    <source>
        <dbReference type="Proteomes" id="UP000053961"/>
    </source>
</evidence>
<proteinExistence type="predicted"/>
<feature type="region of interest" description="Disordered" evidence="1">
    <location>
        <begin position="55"/>
        <end position="84"/>
    </location>
</feature>
<evidence type="ECO:0000256" key="1">
    <source>
        <dbReference type="SAM" id="MobiDB-lite"/>
    </source>
</evidence>
<reference evidence="4 5" key="2">
    <citation type="journal article" date="2015" name="MBio">
        <title>Genome-Resolved Metagenomic Analysis Reveals Roles for Candidate Phyla and Other Microbial Community Members in Biogeochemical Transformations in Oil Reservoirs.</title>
        <authorList>
            <person name="Hu P."/>
            <person name="Tom L."/>
            <person name="Singh A."/>
            <person name="Thomas B.C."/>
            <person name="Baker B.J."/>
            <person name="Piceno Y.M."/>
            <person name="Andersen G.L."/>
            <person name="Banfield J.F."/>
        </authorList>
    </citation>
    <scope>NUCLEOTIDE SEQUENCE [LARGE SCALE GENOMIC DNA]</scope>
    <source>
        <strain evidence="2">57_489</strain>
    </source>
</reference>
<dbReference type="Proteomes" id="UP000053961">
    <property type="component" value="Unassembled WGS sequence"/>
</dbReference>
<organism evidence="3 4">
    <name type="scientific">Methanothrix harundinacea</name>
    <dbReference type="NCBI Taxonomy" id="301375"/>
    <lineage>
        <taxon>Archaea</taxon>
        <taxon>Methanobacteriati</taxon>
        <taxon>Methanobacteriota</taxon>
        <taxon>Stenosarchaea group</taxon>
        <taxon>Methanomicrobia</taxon>
        <taxon>Methanotrichales</taxon>
        <taxon>Methanotrichaceae</taxon>
        <taxon>Methanothrix</taxon>
    </lineage>
</organism>
<protein>
    <submittedName>
        <fullName evidence="3">Uncharacterized protein</fullName>
    </submittedName>
</protein>
<evidence type="ECO:0000313" key="3">
    <source>
        <dbReference type="EMBL" id="KUK96895.1"/>
    </source>
</evidence>
<feature type="compositionally biased region" description="Basic and acidic residues" evidence="1">
    <location>
        <begin position="64"/>
        <end position="74"/>
    </location>
</feature>
<evidence type="ECO:0000313" key="5">
    <source>
        <dbReference type="Proteomes" id="UP000057043"/>
    </source>
</evidence>
<evidence type="ECO:0000313" key="2">
    <source>
        <dbReference type="EMBL" id="KUK45268.1"/>
    </source>
</evidence>